<feature type="transmembrane region" description="Helical" evidence="6">
    <location>
        <begin position="170"/>
        <end position="189"/>
    </location>
</feature>
<feature type="transmembrane region" description="Helical" evidence="6">
    <location>
        <begin position="140"/>
        <end position="163"/>
    </location>
</feature>
<keyword evidence="3 6" id="KW-0812">Transmembrane</keyword>
<feature type="transmembrane region" description="Helical" evidence="6">
    <location>
        <begin position="101"/>
        <end position="120"/>
    </location>
</feature>
<keyword evidence="2" id="KW-1003">Cell membrane</keyword>
<evidence type="ECO:0000256" key="2">
    <source>
        <dbReference type="ARBA" id="ARBA00022475"/>
    </source>
</evidence>
<feature type="transmembrane region" description="Helical" evidence="6">
    <location>
        <begin position="26"/>
        <end position="47"/>
    </location>
</feature>
<dbReference type="InterPro" id="IPR050833">
    <property type="entry name" value="Poly_Biosynth_Transport"/>
</dbReference>
<evidence type="ECO:0000313" key="8">
    <source>
        <dbReference type="Proteomes" id="UP000095131"/>
    </source>
</evidence>
<evidence type="ECO:0000256" key="6">
    <source>
        <dbReference type="SAM" id="Phobius"/>
    </source>
</evidence>
<proteinExistence type="predicted"/>
<evidence type="ECO:0000256" key="1">
    <source>
        <dbReference type="ARBA" id="ARBA00004651"/>
    </source>
</evidence>
<gene>
    <name evidence="7" type="ORF">VSF3289_01739</name>
</gene>
<feature type="transmembrane region" description="Helical" evidence="6">
    <location>
        <begin position="312"/>
        <end position="333"/>
    </location>
</feature>
<dbReference type="GO" id="GO:0005886">
    <property type="term" value="C:plasma membrane"/>
    <property type="evidence" value="ECO:0007669"/>
    <property type="project" value="UniProtKB-SubCell"/>
</dbReference>
<dbReference type="PANTHER" id="PTHR30250">
    <property type="entry name" value="PST FAMILY PREDICTED COLANIC ACID TRANSPORTER"/>
    <property type="match status" value="1"/>
</dbReference>
<dbReference type="PANTHER" id="PTHR30250:SF11">
    <property type="entry name" value="O-ANTIGEN TRANSPORTER-RELATED"/>
    <property type="match status" value="1"/>
</dbReference>
<reference evidence="7 8" key="1">
    <citation type="submission" date="2016-08" db="EMBL/GenBank/DDBJ databases">
        <title>Genome sequencing of Vibrio scophthalmi strain FP3289, an isolated from Paralichthys olivaceus.</title>
        <authorList>
            <person name="Han H.-J."/>
        </authorList>
    </citation>
    <scope>NUCLEOTIDE SEQUENCE [LARGE SCALE GENOMIC DNA]</scope>
    <source>
        <strain evidence="7 8">FP3289</strain>
    </source>
</reference>
<evidence type="ECO:0000256" key="3">
    <source>
        <dbReference type="ARBA" id="ARBA00022692"/>
    </source>
</evidence>
<dbReference type="Pfam" id="PF13440">
    <property type="entry name" value="Polysacc_synt_3"/>
    <property type="match status" value="1"/>
</dbReference>
<feature type="transmembrane region" description="Helical" evidence="6">
    <location>
        <begin position="229"/>
        <end position="249"/>
    </location>
</feature>
<name>A0A1E3WNZ3_9VIBR</name>
<evidence type="ECO:0008006" key="9">
    <source>
        <dbReference type="Google" id="ProtNLM"/>
    </source>
</evidence>
<dbReference type="EMBL" id="MDCJ01000002">
    <property type="protein sequence ID" value="ODS11474.1"/>
    <property type="molecule type" value="Genomic_DNA"/>
</dbReference>
<feature type="transmembrane region" description="Helical" evidence="6">
    <location>
        <begin position="195"/>
        <end position="217"/>
    </location>
</feature>
<evidence type="ECO:0000256" key="4">
    <source>
        <dbReference type="ARBA" id="ARBA00022989"/>
    </source>
</evidence>
<dbReference type="PATRIC" id="fig|45658.8.peg.1743"/>
<comment type="subcellular location">
    <subcellularLocation>
        <location evidence="1">Cell membrane</location>
        <topology evidence="1">Multi-pass membrane protein</topology>
    </subcellularLocation>
</comment>
<dbReference type="RefSeq" id="WP_244882092.1">
    <property type="nucleotide sequence ID" value="NZ_MDCJ01000002.1"/>
</dbReference>
<feature type="transmembrane region" description="Helical" evidence="6">
    <location>
        <begin position="459"/>
        <end position="485"/>
    </location>
</feature>
<protein>
    <recommendedName>
        <fullName evidence="9">Polysaccharide biosynthesis protein C-terminal domain-containing protein</fullName>
    </recommendedName>
</protein>
<feature type="transmembrane region" description="Helical" evidence="6">
    <location>
        <begin position="436"/>
        <end position="453"/>
    </location>
</feature>
<evidence type="ECO:0000256" key="5">
    <source>
        <dbReference type="ARBA" id="ARBA00023136"/>
    </source>
</evidence>
<keyword evidence="5 6" id="KW-0472">Membrane</keyword>
<dbReference type="Proteomes" id="UP000095131">
    <property type="component" value="Unassembled WGS sequence"/>
</dbReference>
<feature type="transmembrane region" description="Helical" evidence="6">
    <location>
        <begin position="339"/>
        <end position="356"/>
    </location>
</feature>
<feature type="transmembrane region" description="Helical" evidence="6">
    <location>
        <begin position="269"/>
        <end position="291"/>
    </location>
</feature>
<feature type="transmembrane region" description="Helical" evidence="6">
    <location>
        <begin position="403"/>
        <end position="424"/>
    </location>
</feature>
<comment type="caution">
    <text evidence="7">The sequence shown here is derived from an EMBL/GenBank/DDBJ whole genome shotgun (WGS) entry which is preliminary data.</text>
</comment>
<organism evidence="7 8">
    <name type="scientific">Vibrio scophthalmi</name>
    <dbReference type="NCBI Taxonomy" id="45658"/>
    <lineage>
        <taxon>Bacteria</taxon>
        <taxon>Pseudomonadati</taxon>
        <taxon>Pseudomonadota</taxon>
        <taxon>Gammaproteobacteria</taxon>
        <taxon>Vibrionales</taxon>
        <taxon>Vibrionaceae</taxon>
        <taxon>Vibrio</taxon>
    </lineage>
</organism>
<accession>A0A1E3WNZ3</accession>
<sequence length="497" mass="55959">MNSPRVTTPSGQHAEKATRMGAWKEMLLYGSALLMMKGASLITLPFMTHYLSVKQIGQLELLATSTVLFTLLTSLSMHESLYRFIATLEDKHQQREQTNRLYITAICISLLVVTILFGLYKGLQLLAPSLILFHYFTPMQWILIATAVVLESALAISLAWLRLQGRAEVFFKLSVVSVTCQVSLILLVVRFYPSVTAVFCVGVATALLQCLLLHCYHRFHLQLLTPTQIAHYLRYCLPIMGSALIAFGLNGGERWIVAQTLNLELLGQYAIALKFALAVGILLQPFHMWWMPKRFECWQTQGAKKTAQNSQAGIVYACVMSLGVVWLAKWFIILYLPSHYSLAVNLIVMTVAAMLYKELVEIVNIGLLKSQQTRRLLLVNLIITATTLLMLFVIMVVLDYRSIWLIVTMVALAQLSRFIAVFILSQQRAPLPYHSALSVLILITSFFLISAFADIPTTLMFILAFVQPAILLLAAQQLGVINFPYHAVKLAWQRFRV</sequence>
<feature type="transmembrane region" description="Helical" evidence="6">
    <location>
        <begin position="59"/>
        <end position="81"/>
    </location>
</feature>
<keyword evidence="4 6" id="KW-1133">Transmembrane helix</keyword>
<evidence type="ECO:0000313" key="7">
    <source>
        <dbReference type="EMBL" id="ODS11474.1"/>
    </source>
</evidence>
<dbReference type="AlphaFoldDB" id="A0A1E3WNZ3"/>
<feature type="transmembrane region" description="Helical" evidence="6">
    <location>
        <begin position="377"/>
        <end position="397"/>
    </location>
</feature>